<reference evidence="1" key="1">
    <citation type="submission" date="2020-02" db="EMBL/GenBank/DDBJ databases">
        <authorList>
            <person name="Lichtner F.J."/>
        </authorList>
    </citation>
    <scope>NUCLEOTIDE SEQUENCE</scope>
    <source>
        <strain evidence="1">G10</strain>
    </source>
</reference>
<keyword evidence="2" id="KW-1185">Reference proteome</keyword>
<accession>A0A9P5GD10</accession>
<evidence type="ECO:0000313" key="2">
    <source>
        <dbReference type="Proteomes" id="UP000701341"/>
    </source>
</evidence>
<dbReference type="AlphaFoldDB" id="A0A9P5GD10"/>
<dbReference type="Proteomes" id="UP000701341">
    <property type="component" value="Unassembled WGS sequence"/>
</dbReference>
<organism evidence="1 2">
    <name type="scientific">Penicillium crustosum</name>
    <name type="common">Blue mold fungus</name>
    <dbReference type="NCBI Taxonomy" id="36656"/>
    <lineage>
        <taxon>Eukaryota</taxon>
        <taxon>Fungi</taxon>
        <taxon>Dikarya</taxon>
        <taxon>Ascomycota</taxon>
        <taxon>Pezizomycotina</taxon>
        <taxon>Eurotiomycetes</taxon>
        <taxon>Eurotiomycetidae</taxon>
        <taxon>Eurotiales</taxon>
        <taxon>Aspergillaceae</taxon>
        <taxon>Penicillium</taxon>
    </lineage>
</organism>
<evidence type="ECO:0000313" key="1">
    <source>
        <dbReference type="EMBL" id="KAF7517364.1"/>
    </source>
</evidence>
<protein>
    <submittedName>
        <fullName evidence="1">Uncharacterized protein</fullName>
    </submittedName>
</protein>
<dbReference type="Pfam" id="PF11927">
    <property type="entry name" value="HODM_asu-like"/>
    <property type="match status" value="1"/>
</dbReference>
<comment type="caution">
    <text evidence="1">The sequence shown here is derived from an EMBL/GenBank/DDBJ whole genome shotgun (WGS) entry which is preliminary data.</text>
</comment>
<dbReference type="EMBL" id="JAAOZQ010000117">
    <property type="protein sequence ID" value="KAF7517364.1"/>
    <property type="molecule type" value="Genomic_DNA"/>
</dbReference>
<name>A0A9P5GD10_PENCR</name>
<sequence>MVMSVPESLWGTILSIPTKKVVDVSLILSVCVWLVILVSRKWASSTAKASSSDLEKPAAGVRGKVTRPLGEWTPSDFKRPTAAPYSGWDVHSTKPIPYRPFRYGPKYYITLGLRSMKWDEWIELDNHYLKYHADKARRIEERGSKCCHTAPEAMDAAIELLEELCAYLPERYPSMFTKTTTGITNKVTNETFNITQRPLPEDPMATAARLVQDDLALMIERPDGEYYLLAGSILLAGFWRLSDKFGMRLSEIHTSGDVPQFKSKLEKGMMNFFRRLRPEEPVLRNNYFIQVDDNLAWSESIGPEDAETVSWNTAEKNRAIENHFFRSERQSLRRLPRSGAVVFTIRTYFEPVTAIVEEPYVPGRLADAVRSWGDDVSRYKGKEKYQDVLLEFLDEKHRAQVEGGLEVEKEDEVRRYPL</sequence>
<proteinExistence type="predicted"/>
<gene>
    <name evidence="1" type="ORF">PCG10_001281</name>
</gene>
<dbReference type="InterPro" id="IPR021848">
    <property type="entry name" value="HODM_asu-like"/>
</dbReference>